<dbReference type="PANTHER" id="PTHR30489:SF0">
    <property type="entry name" value="LIPOPROTEIN-RELEASING SYSTEM TRANSMEMBRANE PROTEIN LOLE"/>
    <property type="match status" value="1"/>
</dbReference>
<feature type="transmembrane region" description="Helical" evidence="1">
    <location>
        <begin position="370"/>
        <end position="392"/>
    </location>
</feature>
<gene>
    <name evidence="2" type="ORF">H8S09_01515</name>
</gene>
<organism evidence="2 3">
    <name type="scientific">Coprococcus hominis</name>
    <name type="common">ex Liu et al. 2022</name>
    <dbReference type="NCBI Taxonomy" id="2763039"/>
    <lineage>
        <taxon>Bacteria</taxon>
        <taxon>Bacillati</taxon>
        <taxon>Bacillota</taxon>
        <taxon>Clostridia</taxon>
        <taxon>Lachnospirales</taxon>
        <taxon>Lachnospiraceae</taxon>
        <taxon>Coprococcus</taxon>
    </lineage>
</organism>
<keyword evidence="3" id="KW-1185">Reference proteome</keyword>
<dbReference type="AlphaFoldDB" id="A0A8I0AJY1"/>
<dbReference type="InterPro" id="IPR051447">
    <property type="entry name" value="Lipoprotein-release_system"/>
</dbReference>
<keyword evidence="1" id="KW-0472">Membrane</keyword>
<evidence type="ECO:0000256" key="1">
    <source>
        <dbReference type="SAM" id="Phobius"/>
    </source>
</evidence>
<evidence type="ECO:0000313" key="2">
    <source>
        <dbReference type="EMBL" id="MBC5661581.1"/>
    </source>
</evidence>
<sequence length="408" mass="45790">MNFLRICRYLYTKKLLGEIVLFIQLMCMLEMSFVVLKPVDSYLMEKKQLKAAYVSDLDSMVHFSKNNLIYEQEMKGNGAAAQEIYKLLLEADGVEKVDRCAFENGTYIETDGKKSNANLVMYSSEMLDIVRLNIEPEIQENVSAGCIPILVSSSMAEELPVGTRTEISLAFDDTIKISCEVAGILQRDSAVPVVFSYGDTMELGNMAILPEALSEYKFVVFAKDMDELFDQLTNVNFLIEPKEHISGEDLATSLQSKMRNYGTLNTYRTIAAGAFKNMLEENAWYVLTFALLTLIAVFGYGGYLYLMIAQKKNEFAVFYILGMTRKKMIAVIFSSGAILLAVSFGIAALLYPWFTEVVLKIQESYGYTGIFSYGFSAGVLLFILLLSIWMGFRRTGKQAEIELLKGGD</sequence>
<feature type="transmembrane region" description="Helical" evidence="1">
    <location>
        <begin position="284"/>
        <end position="308"/>
    </location>
</feature>
<dbReference type="PANTHER" id="PTHR30489">
    <property type="entry name" value="LIPOPROTEIN-RELEASING SYSTEM TRANSMEMBRANE PROTEIN LOLE"/>
    <property type="match status" value="1"/>
</dbReference>
<dbReference type="RefSeq" id="WP_186847257.1">
    <property type="nucleotide sequence ID" value="NZ_JACOOX010000001.1"/>
</dbReference>
<protein>
    <submittedName>
        <fullName evidence="2">ABC transporter permease</fullName>
    </submittedName>
</protein>
<proteinExistence type="predicted"/>
<dbReference type="Proteomes" id="UP000615234">
    <property type="component" value="Unassembled WGS sequence"/>
</dbReference>
<accession>A0A8I0AJY1</accession>
<evidence type="ECO:0000313" key="3">
    <source>
        <dbReference type="Proteomes" id="UP000615234"/>
    </source>
</evidence>
<dbReference type="EMBL" id="JACOOX010000001">
    <property type="protein sequence ID" value="MBC5661581.1"/>
    <property type="molecule type" value="Genomic_DNA"/>
</dbReference>
<dbReference type="GO" id="GO:0044874">
    <property type="term" value="P:lipoprotein localization to outer membrane"/>
    <property type="evidence" value="ECO:0007669"/>
    <property type="project" value="TreeGrafter"/>
</dbReference>
<keyword evidence="1" id="KW-0812">Transmembrane</keyword>
<name>A0A8I0AJY1_9FIRM</name>
<comment type="caution">
    <text evidence="2">The sequence shown here is derived from an EMBL/GenBank/DDBJ whole genome shotgun (WGS) entry which is preliminary data.</text>
</comment>
<keyword evidence="1" id="KW-1133">Transmembrane helix</keyword>
<feature type="transmembrane region" description="Helical" evidence="1">
    <location>
        <begin position="329"/>
        <end position="350"/>
    </location>
</feature>
<reference evidence="2 3" key="1">
    <citation type="submission" date="2020-08" db="EMBL/GenBank/DDBJ databases">
        <title>Genome public.</title>
        <authorList>
            <person name="Liu C."/>
            <person name="Sun Q."/>
        </authorList>
    </citation>
    <scope>NUCLEOTIDE SEQUENCE [LARGE SCALE GENOMIC DNA]</scope>
    <source>
        <strain evidence="2 3">NSJ-10</strain>
    </source>
</reference>
<dbReference type="GO" id="GO:0098797">
    <property type="term" value="C:plasma membrane protein complex"/>
    <property type="evidence" value="ECO:0007669"/>
    <property type="project" value="TreeGrafter"/>
</dbReference>